<proteinExistence type="predicted"/>
<feature type="compositionally biased region" description="Polar residues" evidence="1">
    <location>
        <begin position="33"/>
        <end position="43"/>
    </location>
</feature>
<protein>
    <recommendedName>
        <fullName evidence="4">Tyr recombinase domain-containing protein</fullName>
    </recommendedName>
</protein>
<evidence type="ECO:0000313" key="3">
    <source>
        <dbReference type="Proteomes" id="UP001500064"/>
    </source>
</evidence>
<sequence>MRVPESSRRWMDVVTEMGLPGLHFHDLRHTGNSKHTTVTTTRARQAHWSRQGDHELMAR</sequence>
<gene>
    <name evidence="2" type="ORF">GCM10009733_110270</name>
</gene>
<organism evidence="2 3">
    <name type="scientific">Nonomuraea maheshkhaliensis</name>
    <dbReference type="NCBI Taxonomy" id="419590"/>
    <lineage>
        <taxon>Bacteria</taxon>
        <taxon>Bacillati</taxon>
        <taxon>Actinomycetota</taxon>
        <taxon>Actinomycetes</taxon>
        <taxon>Streptosporangiales</taxon>
        <taxon>Streptosporangiaceae</taxon>
        <taxon>Nonomuraea</taxon>
    </lineage>
</organism>
<accession>A0ABP4U2A9</accession>
<evidence type="ECO:0000313" key="2">
    <source>
        <dbReference type="EMBL" id="GAA1696943.1"/>
    </source>
</evidence>
<feature type="region of interest" description="Disordered" evidence="1">
    <location>
        <begin position="25"/>
        <end position="59"/>
    </location>
</feature>
<evidence type="ECO:0008006" key="4">
    <source>
        <dbReference type="Google" id="ProtNLM"/>
    </source>
</evidence>
<name>A0ABP4U2A9_9ACTN</name>
<evidence type="ECO:0000256" key="1">
    <source>
        <dbReference type="SAM" id="MobiDB-lite"/>
    </source>
</evidence>
<feature type="compositionally biased region" description="Basic and acidic residues" evidence="1">
    <location>
        <begin position="50"/>
        <end position="59"/>
    </location>
</feature>
<keyword evidence="3" id="KW-1185">Reference proteome</keyword>
<reference evidence="3" key="1">
    <citation type="journal article" date="2019" name="Int. J. Syst. Evol. Microbiol.">
        <title>The Global Catalogue of Microorganisms (GCM) 10K type strain sequencing project: providing services to taxonomists for standard genome sequencing and annotation.</title>
        <authorList>
            <consortium name="The Broad Institute Genomics Platform"/>
            <consortium name="The Broad Institute Genome Sequencing Center for Infectious Disease"/>
            <person name="Wu L."/>
            <person name="Ma J."/>
        </authorList>
    </citation>
    <scope>NUCLEOTIDE SEQUENCE [LARGE SCALE GENOMIC DNA]</scope>
    <source>
        <strain evidence="3">JCM 13929</strain>
    </source>
</reference>
<comment type="caution">
    <text evidence="2">The sequence shown here is derived from an EMBL/GenBank/DDBJ whole genome shotgun (WGS) entry which is preliminary data.</text>
</comment>
<dbReference type="Proteomes" id="UP001500064">
    <property type="component" value="Unassembled WGS sequence"/>
</dbReference>
<dbReference type="EMBL" id="BAAAMU010000230">
    <property type="protein sequence ID" value="GAA1696943.1"/>
    <property type="molecule type" value="Genomic_DNA"/>
</dbReference>